<sequence>MKTVLFIAPLLAAIATALPTSIGSGLSGSQMIQYCASTNMEGNCTYLDDSVVKNCVLTAHDTMSIKVFDGYECSLYFGGCSPSGHKNWKAGTYNTIDGFWNASRAIDCWVY</sequence>
<protein>
    <submittedName>
        <fullName evidence="2">Uncharacterized protein</fullName>
    </submittedName>
</protein>
<evidence type="ECO:0000256" key="1">
    <source>
        <dbReference type="SAM" id="SignalP"/>
    </source>
</evidence>
<dbReference type="Proteomes" id="UP001480595">
    <property type="component" value="Unassembled WGS sequence"/>
</dbReference>
<evidence type="ECO:0000313" key="2">
    <source>
        <dbReference type="EMBL" id="KAK8062016.1"/>
    </source>
</evidence>
<organism evidence="2 3">
    <name type="scientific">Apiospora phragmitis</name>
    <dbReference type="NCBI Taxonomy" id="2905665"/>
    <lineage>
        <taxon>Eukaryota</taxon>
        <taxon>Fungi</taxon>
        <taxon>Dikarya</taxon>
        <taxon>Ascomycota</taxon>
        <taxon>Pezizomycotina</taxon>
        <taxon>Sordariomycetes</taxon>
        <taxon>Xylariomycetidae</taxon>
        <taxon>Amphisphaeriales</taxon>
        <taxon>Apiosporaceae</taxon>
        <taxon>Apiospora</taxon>
    </lineage>
</organism>
<comment type="caution">
    <text evidence="2">The sequence shown here is derived from an EMBL/GenBank/DDBJ whole genome shotgun (WGS) entry which is preliminary data.</text>
</comment>
<reference evidence="2 3" key="1">
    <citation type="submission" date="2023-01" db="EMBL/GenBank/DDBJ databases">
        <title>Analysis of 21 Apiospora genomes using comparative genomics revels a genus with tremendous synthesis potential of carbohydrate active enzymes and secondary metabolites.</title>
        <authorList>
            <person name="Sorensen T."/>
        </authorList>
    </citation>
    <scope>NUCLEOTIDE SEQUENCE [LARGE SCALE GENOMIC DNA]</scope>
    <source>
        <strain evidence="2 3">CBS 135458</strain>
    </source>
</reference>
<keyword evidence="1" id="KW-0732">Signal</keyword>
<dbReference type="RefSeq" id="XP_066715278.1">
    <property type="nucleotide sequence ID" value="XM_066859791.1"/>
</dbReference>
<dbReference type="EMBL" id="JAQQWL010000008">
    <property type="protein sequence ID" value="KAK8062016.1"/>
    <property type="molecule type" value="Genomic_DNA"/>
</dbReference>
<name>A0ABR1UVB4_9PEZI</name>
<evidence type="ECO:0000313" key="3">
    <source>
        <dbReference type="Proteomes" id="UP001480595"/>
    </source>
</evidence>
<accession>A0ABR1UVB4</accession>
<proteinExistence type="predicted"/>
<feature type="chain" id="PRO_5046971487" evidence="1">
    <location>
        <begin position="18"/>
        <end position="111"/>
    </location>
</feature>
<gene>
    <name evidence="2" type="ORF">PG994_008382</name>
</gene>
<dbReference type="GeneID" id="92092854"/>
<keyword evidence="3" id="KW-1185">Reference proteome</keyword>
<feature type="signal peptide" evidence="1">
    <location>
        <begin position="1"/>
        <end position="17"/>
    </location>
</feature>